<keyword evidence="3" id="KW-1185">Reference proteome</keyword>
<dbReference type="AlphaFoldDB" id="A0AAD3H8T5"/>
<evidence type="ECO:0000313" key="2">
    <source>
        <dbReference type="EMBL" id="GFH54184.1"/>
    </source>
</evidence>
<feature type="region of interest" description="Disordered" evidence="1">
    <location>
        <begin position="180"/>
        <end position="204"/>
    </location>
</feature>
<proteinExistence type="predicted"/>
<name>A0AAD3H8T5_9STRA</name>
<sequence length="215" mass="24469">MVRRALSLPATLGPQTEYGGKGIMKVKTLRDSLSSSEGKVQHSRRSNSVQFHDVSIREYNLVIGDNPSVSGGAPLSLDWTYGNPVNLNLDEFEECRGTRRVNAEMRMPAYVRQCLLVEEWNTPLSSIFQVTKEVDSIRESRLKTAHKAQQKLMREETLKTMASTLKKTFSVRRRNRGRKKDIYSVEHEEKANPEDMSSISSNEEDEIFQICQNAS</sequence>
<accession>A0AAD3H8T5</accession>
<comment type="caution">
    <text evidence="2">The sequence shown here is derived from an EMBL/GenBank/DDBJ whole genome shotgun (WGS) entry which is preliminary data.</text>
</comment>
<evidence type="ECO:0000313" key="3">
    <source>
        <dbReference type="Proteomes" id="UP001054902"/>
    </source>
</evidence>
<gene>
    <name evidence="2" type="ORF">CTEN210_10660</name>
</gene>
<organism evidence="2 3">
    <name type="scientific">Chaetoceros tenuissimus</name>
    <dbReference type="NCBI Taxonomy" id="426638"/>
    <lineage>
        <taxon>Eukaryota</taxon>
        <taxon>Sar</taxon>
        <taxon>Stramenopiles</taxon>
        <taxon>Ochrophyta</taxon>
        <taxon>Bacillariophyta</taxon>
        <taxon>Coscinodiscophyceae</taxon>
        <taxon>Chaetocerotophycidae</taxon>
        <taxon>Chaetocerotales</taxon>
        <taxon>Chaetocerotaceae</taxon>
        <taxon>Chaetoceros</taxon>
    </lineage>
</organism>
<protein>
    <submittedName>
        <fullName evidence="2">Uncharacterized protein</fullName>
    </submittedName>
</protein>
<dbReference type="Proteomes" id="UP001054902">
    <property type="component" value="Unassembled WGS sequence"/>
</dbReference>
<feature type="compositionally biased region" description="Basic and acidic residues" evidence="1">
    <location>
        <begin position="180"/>
        <end position="193"/>
    </location>
</feature>
<evidence type="ECO:0000256" key="1">
    <source>
        <dbReference type="SAM" id="MobiDB-lite"/>
    </source>
</evidence>
<dbReference type="EMBL" id="BLLK01000047">
    <property type="protein sequence ID" value="GFH54184.1"/>
    <property type="molecule type" value="Genomic_DNA"/>
</dbReference>
<reference evidence="2 3" key="1">
    <citation type="journal article" date="2021" name="Sci. Rep.">
        <title>The genome of the diatom Chaetoceros tenuissimus carries an ancient integrated fragment of an extant virus.</title>
        <authorList>
            <person name="Hongo Y."/>
            <person name="Kimura K."/>
            <person name="Takaki Y."/>
            <person name="Yoshida Y."/>
            <person name="Baba S."/>
            <person name="Kobayashi G."/>
            <person name="Nagasaki K."/>
            <person name="Hano T."/>
            <person name="Tomaru Y."/>
        </authorList>
    </citation>
    <scope>NUCLEOTIDE SEQUENCE [LARGE SCALE GENOMIC DNA]</scope>
    <source>
        <strain evidence="2 3">NIES-3715</strain>
    </source>
</reference>